<protein>
    <recommendedName>
        <fullName evidence="4">SnoaL-like domain-containing protein</fullName>
    </recommendedName>
</protein>
<dbReference type="RefSeq" id="WP_309942447.1">
    <property type="nucleotide sequence ID" value="NZ_AP025307.1"/>
</dbReference>
<dbReference type="Proteomes" id="UP001185092">
    <property type="component" value="Unassembled WGS sequence"/>
</dbReference>
<evidence type="ECO:0000313" key="3">
    <source>
        <dbReference type="Proteomes" id="UP001185092"/>
    </source>
</evidence>
<keyword evidence="3" id="KW-1185">Reference proteome</keyword>
<gene>
    <name evidence="2" type="ORF">HNQ88_004650</name>
</gene>
<dbReference type="AlphaFoldDB" id="A0AAE3XRS2"/>
<comment type="caution">
    <text evidence="2">The sequence shown here is derived from an EMBL/GenBank/DDBJ whole genome shotgun (WGS) entry which is preliminary data.</text>
</comment>
<keyword evidence="1" id="KW-0732">Signal</keyword>
<sequence>MNIKYFAKIITIFFLSFLCANISYAGDKEKTKERKQERRQLSPNDIKAFIFQWYANIDHRRAKRDLLPYMTENVRITGRGIYKKSEFRKWYREYKKSVVKGKHYIQSIQVDGSEDQGWMVFVNYRWVAEFEDVEKGTLDEQYYEEWVLESKHRQIRIYQVNTLNNPPAIK</sequence>
<proteinExistence type="predicted"/>
<evidence type="ECO:0000313" key="2">
    <source>
        <dbReference type="EMBL" id="MDR6241563.1"/>
    </source>
</evidence>
<organism evidence="2 3">
    <name type="scientific">Aureibacter tunicatorum</name>
    <dbReference type="NCBI Taxonomy" id="866807"/>
    <lineage>
        <taxon>Bacteria</taxon>
        <taxon>Pseudomonadati</taxon>
        <taxon>Bacteroidota</taxon>
        <taxon>Cytophagia</taxon>
        <taxon>Cytophagales</taxon>
        <taxon>Persicobacteraceae</taxon>
        <taxon>Aureibacter</taxon>
    </lineage>
</organism>
<feature type="signal peptide" evidence="1">
    <location>
        <begin position="1"/>
        <end position="25"/>
    </location>
</feature>
<accession>A0AAE3XRS2</accession>
<evidence type="ECO:0000256" key="1">
    <source>
        <dbReference type="SAM" id="SignalP"/>
    </source>
</evidence>
<name>A0AAE3XRS2_9BACT</name>
<feature type="chain" id="PRO_5042270665" description="SnoaL-like domain-containing protein" evidence="1">
    <location>
        <begin position="26"/>
        <end position="170"/>
    </location>
</feature>
<dbReference type="EMBL" id="JAVDQD010000009">
    <property type="protein sequence ID" value="MDR6241563.1"/>
    <property type="molecule type" value="Genomic_DNA"/>
</dbReference>
<reference evidence="2" key="1">
    <citation type="submission" date="2023-07" db="EMBL/GenBank/DDBJ databases">
        <title>Genomic Encyclopedia of Type Strains, Phase IV (KMG-IV): sequencing the most valuable type-strain genomes for metagenomic binning, comparative biology and taxonomic classification.</title>
        <authorList>
            <person name="Goeker M."/>
        </authorList>
    </citation>
    <scope>NUCLEOTIDE SEQUENCE</scope>
    <source>
        <strain evidence="2">DSM 26174</strain>
    </source>
</reference>
<evidence type="ECO:0008006" key="4">
    <source>
        <dbReference type="Google" id="ProtNLM"/>
    </source>
</evidence>